<dbReference type="Pfam" id="PF03061">
    <property type="entry name" value="4HBT"/>
    <property type="match status" value="1"/>
</dbReference>
<dbReference type="InterPro" id="IPR029069">
    <property type="entry name" value="HotDog_dom_sf"/>
</dbReference>
<keyword evidence="12" id="KW-0539">Nucleus</keyword>
<dbReference type="Proteomes" id="UP000655225">
    <property type="component" value="Unassembled WGS sequence"/>
</dbReference>
<dbReference type="GO" id="GO:0047617">
    <property type="term" value="F:fatty acyl-CoA hydrolase activity"/>
    <property type="evidence" value="ECO:0007669"/>
    <property type="project" value="InterPro"/>
</dbReference>
<comment type="similarity">
    <text evidence="5">Belongs to the thioesterase PaaI family.</text>
</comment>
<keyword evidence="21" id="KW-1185">Reference proteome</keyword>
<evidence type="ECO:0000256" key="8">
    <source>
        <dbReference type="ARBA" id="ARBA00022990"/>
    </source>
</evidence>
<comment type="catalytic activity">
    <reaction evidence="13">
        <text>a fatty acyl-CoA + H2O = a fatty acid + CoA + H(+)</text>
        <dbReference type="Rhea" id="RHEA:16781"/>
        <dbReference type="ChEBI" id="CHEBI:15377"/>
        <dbReference type="ChEBI" id="CHEBI:15378"/>
        <dbReference type="ChEBI" id="CHEBI:28868"/>
        <dbReference type="ChEBI" id="CHEBI:57287"/>
        <dbReference type="ChEBI" id="CHEBI:77636"/>
    </reaction>
    <physiologicalReaction direction="left-to-right" evidence="13">
        <dbReference type="Rhea" id="RHEA:16782"/>
    </physiologicalReaction>
</comment>
<evidence type="ECO:0000256" key="6">
    <source>
        <dbReference type="ARBA" id="ARBA00022490"/>
    </source>
</evidence>
<evidence type="ECO:0000256" key="2">
    <source>
        <dbReference type="ARBA" id="ARBA00004173"/>
    </source>
</evidence>
<evidence type="ECO:0000256" key="17">
    <source>
        <dbReference type="ARBA" id="ARBA00081533"/>
    </source>
</evidence>
<dbReference type="GO" id="GO:0005819">
    <property type="term" value="C:spindle"/>
    <property type="evidence" value="ECO:0007669"/>
    <property type="project" value="UniProtKB-SubCell"/>
</dbReference>
<evidence type="ECO:0000256" key="15">
    <source>
        <dbReference type="ARBA" id="ARBA00064709"/>
    </source>
</evidence>
<dbReference type="InterPro" id="IPR006683">
    <property type="entry name" value="Thioestr_dom"/>
</dbReference>
<dbReference type="GO" id="GO:0006629">
    <property type="term" value="P:lipid metabolic process"/>
    <property type="evidence" value="ECO:0007669"/>
    <property type="project" value="UniProtKB-KW"/>
</dbReference>
<dbReference type="GO" id="GO:0005829">
    <property type="term" value="C:cytosol"/>
    <property type="evidence" value="ECO:0007669"/>
    <property type="project" value="UniProtKB-SubCell"/>
</dbReference>
<evidence type="ECO:0000256" key="1">
    <source>
        <dbReference type="ARBA" id="ARBA00004123"/>
    </source>
</evidence>
<keyword evidence="9" id="KW-0443">Lipid metabolism</keyword>
<evidence type="ECO:0000256" key="11">
    <source>
        <dbReference type="ARBA" id="ARBA00023212"/>
    </source>
</evidence>
<evidence type="ECO:0000256" key="7">
    <source>
        <dbReference type="ARBA" id="ARBA00022801"/>
    </source>
</evidence>
<evidence type="ECO:0000313" key="21">
    <source>
        <dbReference type="Proteomes" id="UP000655225"/>
    </source>
</evidence>
<comment type="caution">
    <text evidence="20">The sequence shown here is derived from an EMBL/GenBank/DDBJ whole genome shotgun (WGS) entry which is preliminary data.</text>
</comment>
<keyword evidence="7" id="KW-0378">Hydrolase</keyword>
<dbReference type="AlphaFoldDB" id="A0A834YJ40"/>
<feature type="domain" description="Thioesterase" evidence="19">
    <location>
        <begin position="128"/>
        <end position="201"/>
    </location>
</feature>
<evidence type="ECO:0000256" key="16">
    <source>
        <dbReference type="ARBA" id="ARBA00067273"/>
    </source>
</evidence>
<sequence>MGEVVQQKAKRWLEDLAQGRFGQRIGSLSLRGLRITRDKDGNWHIGAMATLIDAIGAAAIISSVGVFKASVNLDISERAKEWLADLAAGRLGQEIETLALRGIQILQAKRGLILCNFIIPERLSDKDGNWHVGAIATLIDAIGAAAIVSSVGLIKASVNFDISYYSTAKIHEEVEIKTKVLGHKEKLTSVMVEIRRKENGEMVALGKQWMTSIKLKQTHPSKL</sequence>
<comment type="subcellular location">
    <subcellularLocation>
        <location evidence="3">Cytoplasm</location>
        <location evidence="3">Cytoskeleton</location>
        <location evidence="3">Spindle</location>
    </subcellularLocation>
    <subcellularLocation>
        <location evidence="4">Cytoplasm</location>
        <location evidence="4">Cytosol</location>
    </subcellularLocation>
    <subcellularLocation>
        <location evidence="2">Mitochondrion</location>
    </subcellularLocation>
    <subcellularLocation>
        <location evidence="1">Nucleus</location>
    </subcellularLocation>
</comment>
<dbReference type="Gene3D" id="3.10.129.10">
    <property type="entry name" value="Hotdog Thioesterase"/>
    <property type="match status" value="1"/>
</dbReference>
<gene>
    <name evidence="20" type="ORF">HHK36_025639</name>
</gene>
<accession>A0A834YJ40</accession>
<dbReference type="GO" id="GO:0005739">
    <property type="term" value="C:mitochondrion"/>
    <property type="evidence" value="ECO:0007669"/>
    <property type="project" value="UniProtKB-SubCell"/>
</dbReference>
<dbReference type="SUPFAM" id="SSF54637">
    <property type="entry name" value="Thioesterase/thiol ester dehydrase-isomerase"/>
    <property type="match status" value="1"/>
</dbReference>
<evidence type="ECO:0000256" key="18">
    <source>
        <dbReference type="ARBA" id="ARBA00083956"/>
    </source>
</evidence>
<evidence type="ECO:0000256" key="9">
    <source>
        <dbReference type="ARBA" id="ARBA00023098"/>
    </source>
</evidence>
<reference evidence="20 21" key="1">
    <citation type="submission" date="2020-04" db="EMBL/GenBank/DDBJ databases">
        <title>Plant Genome Project.</title>
        <authorList>
            <person name="Zhang R.-G."/>
        </authorList>
    </citation>
    <scope>NUCLEOTIDE SEQUENCE [LARGE SCALE GENOMIC DNA]</scope>
    <source>
        <strain evidence="20">YNK0</strain>
        <tissue evidence="20">Leaf</tissue>
    </source>
</reference>
<dbReference type="FunFam" id="3.10.129.10:FF:000021">
    <property type="entry name" value="Acyl-coenzyme A thioesterase 13"/>
    <property type="match status" value="1"/>
</dbReference>
<dbReference type="PANTHER" id="PTHR21660">
    <property type="entry name" value="THIOESTERASE SUPERFAMILY MEMBER-RELATED"/>
    <property type="match status" value="1"/>
</dbReference>
<evidence type="ECO:0000256" key="10">
    <source>
        <dbReference type="ARBA" id="ARBA00023128"/>
    </source>
</evidence>
<keyword evidence="8" id="KW-0007">Acetylation</keyword>
<dbReference type="OrthoDB" id="46529at2759"/>
<evidence type="ECO:0000313" key="20">
    <source>
        <dbReference type="EMBL" id="KAF8388955.1"/>
    </source>
</evidence>
<protein>
    <recommendedName>
        <fullName evidence="16">Acyl-coenzyme A thioesterase 13</fullName>
    </recommendedName>
    <alternativeName>
        <fullName evidence="17">Hotdog-fold thioesterase superfamily member 2</fullName>
    </alternativeName>
    <alternativeName>
        <fullName evidence="18">Thioesterase superfamily member 2</fullName>
    </alternativeName>
</protein>
<keyword evidence="11" id="KW-0206">Cytoskeleton</keyword>
<evidence type="ECO:0000256" key="3">
    <source>
        <dbReference type="ARBA" id="ARBA00004186"/>
    </source>
</evidence>
<organism evidence="20 21">
    <name type="scientific">Tetracentron sinense</name>
    <name type="common">Spur-leaf</name>
    <dbReference type="NCBI Taxonomy" id="13715"/>
    <lineage>
        <taxon>Eukaryota</taxon>
        <taxon>Viridiplantae</taxon>
        <taxon>Streptophyta</taxon>
        <taxon>Embryophyta</taxon>
        <taxon>Tracheophyta</taxon>
        <taxon>Spermatophyta</taxon>
        <taxon>Magnoliopsida</taxon>
        <taxon>Trochodendrales</taxon>
        <taxon>Trochodendraceae</taxon>
        <taxon>Tetracentron</taxon>
    </lineage>
</organism>
<dbReference type="CDD" id="cd03443">
    <property type="entry name" value="PaaI_thioesterase"/>
    <property type="match status" value="1"/>
</dbReference>
<dbReference type="InterPro" id="IPR039298">
    <property type="entry name" value="ACOT13"/>
</dbReference>
<evidence type="ECO:0000256" key="12">
    <source>
        <dbReference type="ARBA" id="ARBA00023242"/>
    </source>
</evidence>
<comment type="function">
    <text evidence="14">Catalyzes the hydrolysis of acyl-CoAs into free fatty acids and coenzyme A (CoASH), regulating their respective intracellular levels. Has acyl-CoA thioesterase activity towards medium (C12) and long-chain (C18) fatty acyl-CoA substrates. Can also hydrolyze 3-hydroxyphenylacetyl-CoA and 3,4-dihydroxyphenylacetyl-CoA (in vitro). May play a role in controlling adaptive thermogenesis.</text>
</comment>
<evidence type="ECO:0000256" key="4">
    <source>
        <dbReference type="ARBA" id="ARBA00004514"/>
    </source>
</evidence>
<keyword evidence="6" id="KW-0963">Cytoplasm</keyword>
<dbReference type="PANTHER" id="PTHR21660:SF1">
    <property type="entry name" value="ACYL-COENZYME A THIOESTERASE 13"/>
    <property type="match status" value="1"/>
</dbReference>
<proteinExistence type="inferred from homology"/>
<evidence type="ECO:0000256" key="14">
    <source>
        <dbReference type="ARBA" id="ARBA00058205"/>
    </source>
</evidence>
<evidence type="ECO:0000256" key="5">
    <source>
        <dbReference type="ARBA" id="ARBA00008324"/>
    </source>
</evidence>
<name>A0A834YJ40_TETSI</name>
<dbReference type="GO" id="GO:0005634">
    <property type="term" value="C:nucleus"/>
    <property type="evidence" value="ECO:0007669"/>
    <property type="project" value="UniProtKB-SubCell"/>
</dbReference>
<evidence type="ECO:0000259" key="19">
    <source>
        <dbReference type="Pfam" id="PF03061"/>
    </source>
</evidence>
<evidence type="ECO:0000256" key="13">
    <source>
        <dbReference type="ARBA" id="ARBA00052976"/>
    </source>
</evidence>
<comment type="subunit">
    <text evidence="15">Homotetramer. Interacts with PCTP.</text>
</comment>
<dbReference type="EMBL" id="JABCRI010000019">
    <property type="protein sequence ID" value="KAF8388955.1"/>
    <property type="molecule type" value="Genomic_DNA"/>
</dbReference>
<keyword evidence="10" id="KW-0496">Mitochondrion</keyword>